<dbReference type="PROSITE" id="PS01108">
    <property type="entry name" value="RIBOSOMAL_L24"/>
    <property type="match status" value="1"/>
</dbReference>
<evidence type="ECO:0000256" key="5">
    <source>
        <dbReference type="HAMAP-Rule" id="MF_01326"/>
    </source>
</evidence>
<comment type="similarity">
    <text evidence="1 5">Belongs to the universal ribosomal protein uL24 family.</text>
</comment>
<reference evidence="7 9" key="1">
    <citation type="journal article" date="2015" name="Genome Announc.">
        <title>Draft Genome Sequence of a Heterotrophic Facultative Anaerobic Thermophilic Bacterium, Ardenticatena maritima Strain 110ST.</title>
        <authorList>
            <person name="Kawaichi S."/>
            <person name="Yoshida T."/>
            <person name="Sako Y."/>
            <person name="Nakamura R."/>
        </authorList>
    </citation>
    <scope>NUCLEOTIDE SEQUENCE [LARGE SCALE GENOMIC DNA]</scope>
    <source>
        <strain evidence="7 9">110S</strain>
    </source>
</reference>
<keyword evidence="5" id="KW-0694">RNA-binding</keyword>
<dbReference type="EMBL" id="BBZA01000017">
    <property type="protein sequence ID" value="GAP61900.1"/>
    <property type="molecule type" value="Genomic_DNA"/>
</dbReference>
<dbReference type="Proteomes" id="UP000037784">
    <property type="component" value="Unassembled WGS sequence"/>
</dbReference>
<dbReference type="PATRIC" id="fig|872965.6.peg.970"/>
<evidence type="ECO:0000313" key="9">
    <source>
        <dbReference type="Proteomes" id="UP000037784"/>
    </source>
</evidence>
<evidence type="ECO:0000259" key="6">
    <source>
        <dbReference type="SMART" id="SM00739"/>
    </source>
</evidence>
<keyword evidence="3 5" id="KW-0687">Ribonucleoprotein</keyword>
<dbReference type="SMART" id="SM00739">
    <property type="entry name" value="KOW"/>
    <property type="match status" value="1"/>
</dbReference>
<dbReference type="GO" id="GO:0006412">
    <property type="term" value="P:translation"/>
    <property type="evidence" value="ECO:0007669"/>
    <property type="project" value="UniProtKB-UniRule"/>
</dbReference>
<proteinExistence type="inferred from homology"/>
<evidence type="ECO:0000256" key="1">
    <source>
        <dbReference type="ARBA" id="ARBA00010618"/>
    </source>
</evidence>
<evidence type="ECO:0000256" key="3">
    <source>
        <dbReference type="ARBA" id="ARBA00023274"/>
    </source>
</evidence>
<dbReference type="InterPro" id="IPR003256">
    <property type="entry name" value="Ribosomal_uL24"/>
</dbReference>
<dbReference type="InterPro" id="IPR041988">
    <property type="entry name" value="Ribosomal_uL24_KOW"/>
</dbReference>
<dbReference type="Gene3D" id="2.30.30.30">
    <property type="match status" value="1"/>
</dbReference>
<dbReference type="InterPro" id="IPR005824">
    <property type="entry name" value="KOW"/>
</dbReference>
<keyword evidence="5" id="KW-0699">rRNA-binding</keyword>
<evidence type="ECO:0000256" key="4">
    <source>
        <dbReference type="ARBA" id="ARBA00035206"/>
    </source>
</evidence>
<dbReference type="AlphaFoldDB" id="A0A0N0RFA3"/>
<sequence>MKIKKGDIVEVITGKDAGKRGEVQRVVRGKFKYGRKKGQKDPNHDRVVVAGVNLVVKHQRPQPGVQQAGRITVEAPIHHSNVMLVCPNCDKPTRVKIDRSEGKKIRICKKCGKPIDK</sequence>
<comment type="caution">
    <text evidence="7">The sequence shown here is derived from an EMBL/GenBank/DDBJ whole genome shotgun (WGS) entry which is preliminary data.</text>
</comment>
<comment type="function">
    <text evidence="5">One of two assembly initiator proteins, it binds directly to the 5'-end of the 23S rRNA, where it nucleates assembly of the 50S subunit.</text>
</comment>
<dbReference type="InterPro" id="IPR005825">
    <property type="entry name" value="Ribosomal_uL24_CS"/>
</dbReference>
<protein>
    <recommendedName>
        <fullName evidence="4 5">Large ribosomal subunit protein uL24</fullName>
    </recommendedName>
</protein>
<evidence type="ECO:0000256" key="2">
    <source>
        <dbReference type="ARBA" id="ARBA00022980"/>
    </source>
</evidence>
<dbReference type="SUPFAM" id="SSF50104">
    <property type="entry name" value="Translation proteins SH3-like domain"/>
    <property type="match status" value="1"/>
</dbReference>
<comment type="subunit">
    <text evidence="5">Part of the 50S ribosomal subunit.</text>
</comment>
<dbReference type="CDD" id="cd06089">
    <property type="entry name" value="KOW_RPL26"/>
    <property type="match status" value="1"/>
</dbReference>
<dbReference type="HAMAP" id="MF_01326_B">
    <property type="entry name" value="Ribosomal_uL24_B"/>
    <property type="match status" value="1"/>
</dbReference>
<name>A0A0N0RFA3_9CHLR</name>
<dbReference type="STRING" id="872965.SE16_00170"/>
<accession>A0A0N0RFA3</accession>
<reference evidence="8 10" key="2">
    <citation type="submission" date="2015-07" db="EMBL/GenBank/DDBJ databases">
        <title>Whole genome sequence of Ardenticatena maritima DSM 23922.</title>
        <authorList>
            <person name="Hemp J."/>
            <person name="Ward L.M."/>
            <person name="Pace L.A."/>
            <person name="Fischer W.W."/>
        </authorList>
    </citation>
    <scope>NUCLEOTIDE SEQUENCE [LARGE SCALE GENOMIC DNA]</scope>
    <source>
        <strain evidence="8 10">110S</strain>
    </source>
</reference>
<organism evidence="7 9">
    <name type="scientific">Ardenticatena maritima</name>
    <dbReference type="NCBI Taxonomy" id="872965"/>
    <lineage>
        <taxon>Bacteria</taxon>
        <taxon>Bacillati</taxon>
        <taxon>Chloroflexota</taxon>
        <taxon>Ardenticatenia</taxon>
        <taxon>Ardenticatenales</taxon>
        <taxon>Ardenticatenaceae</taxon>
        <taxon>Ardenticatena</taxon>
    </lineage>
</organism>
<keyword evidence="2 5" id="KW-0689">Ribosomal protein</keyword>
<dbReference type="GO" id="GO:1990904">
    <property type="term" value="C:ribonucleoprotein complex"/>
    <property type="evidence" value="ECO:0007669"/>
    <property type="project" value="UniProtKB-KW"/>
</dbReference>
<reference evidence="9" key="3">
    <citation type="submission" date="2015-08" db="EMBL/GenBank/DDBJ databases">
        <title>Draft Genome Sequence of a Heterotrophic Facultative Anaerobic Bacterium Ardenticatena maritima Strain 110S.</title>
        <authorList>
            <person name="Kawaichi S."/>
            <person name="Yoshida T."/>
            <person name="Sako Y."/>
            <person name="Nakamura R."/>
        </authorList>
    </citation>
    <scope>NUCLEOTIDE SEQUENCE [LARGE SCALE GENOMIC DNA]</scope>
    <source>
        <strain evidence="9">110S</strain>
    </source>
</reference>
<feature type="domain" description="KOW" evidence="6">
    <location>
        <begin position="2"/>
        <end position="29"/>
    </location>
</feature>
<dbReference type="GO" id="GO:0019843">
    <property type="term" value="F:rRNA binding"/>
    <property type="evidence" value="ECO:0007669"/>
    <property type="project" value="UniProtKB-UniRule"/>
</dbReference>
<dbReference type="GO" id="GO:0003735">
    <property type="term" value="F:structural constituent of ribosome"/>
    <property type="evidence" value="ECO:0007669"/>
    <property type="project" value="InterPro"/>
</dbReference>
<comment type="function">
    <text evidence="5">One of the proteins that surrounds the polypeptide exit tunnel on the outside of the subunit.</text>
</comment>
<dbReference type="InterPro" id="IPR008991">
    <property type="entry name" value="Translation_prot_SH3-like_sf"/>
</dbReference>
<dbReference type="InParanoid" id="A0A0N0RFA3"/>
<dbReference type="EMBL" id="LGKN01000002">
    <property type="protein sequence ID" value="KPL90037.1"/>
    <property type="molecule type" value="Genomic_DNA"/>
</dbReference>
<evidence type="ECO:0000313" key="8">
    <source>
        <dbReference type="EMBL" id="KPL90037.1"/>
    </source>
</evidence>
<dbReference type="OrthoDB" id="9807419at2"/>
<dbReference type="RefSeq" id="WP_054491833.1">
    <property type="nucleotide sequence ID" value="NZ_BBZA01000017.1"/>
</dbReference>
<keyword evidence="9" id="KW-1185">Reference proteome</keyword>
<dbReference type="Proteomes" id="UP000050502">
    <property type="component" value="Unassembled WGS sequence"/>
</dbReference>
<dbReference type="FunCoup" id="A0A0N0RFA3">
    <property type="interactions" value="436"/>
</dbReference>
<dbReference type="GO" id="GO:0005840">
    <property type="term" value="C:ribosome"/>
    <property type="evidence" value="ECO:0007669"/>
    <property type="project" value="UniProtKB-KW"/>
</dbReference>
<evidence type="ECO:0000313" key="7">
    <source>
        <dbReference type="EMBL" id="GAP61900.1"/>
    </source>
</evidence>
<evidence type="ECO:0000313" key="10">
    <source>
        <dbReference type="Proteomes" id="UP000050502"/>
    </source>
</evidence>
<dbReference type="Pfam" id="PF17136">
    <property type="entry name" value="ribosomal_L24"/>
    <property type="match status" value="1"/>
</dbReference>
<dbReference type="PANTHER" id="PTHR12903">
    <property type="entry name" value="MITOCHONDRIAL RIBOSOMAL PROTEIN L24"/>
    <property type="match status" value="1"/>
</dbReference>
<dbReference type="InterPro" id="IPR057264">
    <property type="entry name" value="Ribosomal_uL24_C"/>
</dbReference>
<gene>
    <name evidence="5" type="primary">rplX</name>
    <name evidence="7" type="ORF">ARMA_0323</name>
    <name evidence="8" type="ORF">SE16_00170</name>
</gene>
<dbReference type="NCBIfam" id="TIGR01079">
    <property type="entry name" value="rplX_bact"/>
    <property type="match status" value="1"/>
</dbReference>
<dbReference type="InterPro" id="IPR014722">
    <property type="entry name" value="Rib_uL2_dom2"/>
</dbReference>